<organism evidence="1 2">
    <name type="scientific">Bathymodiolus azoricus thioautotrophic gill symbiont</name>
    <dbReference type="NCBI Taxonomy" id="235205"/>
    <lineage>
        <taxon>Bacteria</taxon>
        <taxon>Pseudomonadati</taxon>
        <taxon>Pseudomonadota</taxon>
        <taxon>Gammaproteobacteria</taxon>
        <taxon>sulfur-oxidizing symbionts</taxon>
    </lineage>
</organism>
<evidence type="ECO:0000313" key="2">
    <source>
        <dbReference type="Proteomes" id="UP000198988"/>
    </source>
</evidence>
<reference evidence="2" key="1">
    <citation type="submission" date="2016-06" db="EMBL/GenBank/DDBJ databases">
        <authorList>
            <person name="Petersen J."/>
            <person name="Sayavedra L."/>
        </authorList>
    </citation>
    <scope>NUCLEOTIDE SEQUENCE [LARGE SCALE GENOMIC DNA]</scope>
    <source>
        <strain evidence="2">BazSymA</strain>
    </source>
</reference>
<name>A0A1H6M8N8_9GAMM</name>
<accession>A0A1H6M8N8</accession>
<gene>
    <name evidence="1" type="ORF">BAZSYMA_ACONTIG14240_0</name>
</gene>
<sequence length="45" mass="5054">MTIVGGLRIIDSNAQTGITWWNWTSNSSSEFSIKFRSVILQSFCA</sequence>
<evidence type="ECO:0000313" key="1">
    <source>
        <dbReference type="EMBL" id="SEH97773.1"/>
    </source>
</evidence>
<dbReference type="AlphaFoldDB" id="A0A1H6M8N8"/>
<dbReference type="EMBL" id="CDSC02000389">
    <property type="protein sequence ID" value="SEH97773.1"/>
    <property type="molecule type" value="Genomic_DNA"/>
</dbReference>
<dbReference type="Proteomes" id="UP000198988">
    <property type="component" value="Unassembled WGS sequence"/>
</dbReference>
<proteinExistence type="predicted"/>
<protein>
    <submittedName>
        <fullName evidence="1">Uncharacterized protein</fullName>
    </submittedName>
</protein>